<dbReference type="PANTHER" id="PTHR31306:SF8">
    <property type="entry name" value="GLYCOSYLTRANSFERASE FAMILY 34 PROTEIN"/>
    <property type="match status" value="1"/>
</dbReference>
<dbReference type="GO" id="GO:0000139">
    <property type="term" value="C:Golgi membrane"/>
    <property type="evidence" value="ECO:0007669"/>
    <property type="project" value="TreeGrafter"/>
</dbReference>
<evidence type="ECO:0000256" key="2">
    <source>
        <dbReference type="ARBA" id="ARBA00022676"/>
    </source>
</evidence>
<dbReference type="Pfam" id="PF05637">
    <property type="entry name" value="Glyco_transf_34"/>
    <property type="match status" value="1"/>
</dbReference>
<proteinExistence type="inferred from homology"/>
<sequence>MASWGSLTRPYRDSSPNSPLSPLSPSTFPQWLRPSRSRKGTVGHTRLKTFLLAVACLALGWVVTSKLGPSEDAVDTEQTSYDTSSSGVLSDPSGFGTHGVKGKRPGIIGNELEEELAETSKQQHGKEGEPSVSGALAELRNAVSHKIQSWNPYFAKGPKVHDLYNDTSEANGGKNKTSLSLGGETVKEGVNDDERLGARTRIGKMTILFSGNSFWERCIRTHERHDKVQGYRLHVLRQQLMDDVWSKPAYILSNLLREMSKPESERLDWLFWVDADTIILNPNVPIETFLPPPGTEFDDVYLMYSNDWNGLNNGVFPIRVNQWAVRLFSGIVSYRHFRPDEPLQFRDQSAMNSLMQEPEFAKHIVQAPQRWFNAYQGEHNETLQPFQVRRGDLLVHFAGVGDREARMHYWLQRAEQHLDDWEVPVKSTSYPQEARDFWHEQRNLRKGREEKVAETRKNALELITLTEQRMEEYIDRLNDEQKESISAAQVALKKEFEDEKSSFDTTKLQELMDKLVETSAPLTSAVTNSNKVLLQSAHKAIFAGGKDLLDNNFDENNKDSPHNLELASVSNTVASLKVLVMAPEDAWNRHDITKATNAVTEARAKLQEKLDAEAAAKQEVADRAKALADAKMAAEVEAEEWSAKLAGGSFTKAAVKKPGKGHKSHKAHRVGEKLEEVAEDESVPSEAAGVDGTAAKGVDGAVPETIQDLPDDAAADAVDDAVDGAYVEAKSEGPLQPSGVAVAAVTITAPGPVEWVTAFVDAPNETEAPAAEVPDDWTY</sequence>
<protein>
    <recommendedName>
        <fullName evidence="7">Glycosyltransferase family 34 protein</fullName>
    </recommendedName>
</protein>
<dbReference type="AlphaFoldDB" id="A0AAV9PI79"/>
<feature type="region of interest" description="Disordered" evidence="4">
    <location>
        <begin position="71"/>
        <end position="105"/>
    </location>
</feature>
<organism evidence="5 6">
    <name type="scientific">Saxophila tyrrhenica</name>
    <dbReference type="NCBI Taxonomy" id="1690608"/>
    <lineage>
        <taxon>Eukaryota</taxon>
        <taxon>Fungi</taxon>
        <taxon>Dikarya</taxon>
        <taxon>Ascomycota</taxon>
        <taxon>Pezizomycotina</taxon>
        <taxon>Dothideomycetes</taxon>
        <taxon>Dothideomycetidae</taxon>
        <taxon>Mycosphaerellales</taxon>
        <taxon>Extremaceae</taxon>
        <taxon>Saxophila</taxon>
    </lineage>
</organism>
<dbReference type="InterPro" id="IPR008630">
    <property type="entry name" value="Glyco_trans_34"/>
</dbReference>
<dbReference type="GeneID" id="89923477"/>
<dbReference type="Proteomes" id="UP001337655">
    <property type="component" value="Unassembled WGS sequence"/>
</dbReference>
<dbReference type="SUPFAM" id="SSF53448">
    <property type="entry name" value="Nucleotide-diphospho-sugar transferases"/>
    <property type="match status" value="1"/>
</dbReference>
<dbReference type="InterPro" id="IPR029044">
    <property type="entry name" value="Nucleotide-diphossugar_trans"/>
</dbReference>
<keyword evidence="6" id="KW-1185">Reference proteome</keyword>
<feature type="compositionally biased region" description="Polar residues" evidence="4">
    <location>
        <begin position="76"/>
        <end position="88"/>
    </location>
</feature>
<feature type="region of interest" description="Disordered" evidence="4">
    <location>
        <begin position="654"/>
        <end position="697"/>
    </location>
</feature>
<evidence type="ECO:0000256" key="4">
    <source>
        <dbReference type="SAM" id="MobiDB-lite"/>
    </source>
</evidence>
<comment type="similarity">
    <text evidence="1">Belongs to the glycosyltransferase 34 family.</text>
</comment>
<keyword evidence="2" id="KW-0328">Glycosyltransferase</keyword>
<keyword evidence="3" id="KW-0808">Transferase</keyword>
<dbReference type="EMBL" id="JAVRRT010000003">
    <property type="protein sequence ID" value="KAK5173449.1"/>
    <property type="molecule type" value="Genomic_DNA"/>
</dbReference>
<evidence type="ECO:0000313" key="5">
    <source>
        <dbReference type="EMBL" id="KAK5173449.1"/>
    </source>
</evidence>
<evidence type="ECO:0008006" key="7">
    <source>
        <dbReference type="Google" id="ProtNLM"/>
    </source>
</evidence>
<feature type="region of interest" description="Disordered" evidence="4">
    <location>
        <begin position="1"/>
        <end position="38"/>
    </location>
</feature>
<dbReference type="GO" id="GO:0016757">
    <property type="term" value="F:glycosyltransferase activity"/>
    <property type="evidence" value="ECO:0007669"/>
    <property type="project" value="UniProtKB-KW"/>
</dbReference>
<accession>A0AAV9PI79</accession>
<reference evidence="5 6" key="1">
    <citation type="submission" date="2023-08" db="EMBL/GenBank/DDBJ databases">
        <title>Black Yeasts Isolated from many extreme environments.</title>
        <authorList>
            <person name="Coleine C."/>
            <person name="Stajich J.E."/>
            <person name="Selbmann L."/>
        </authorList>
    </citation>
    <scope>NUCLEOTIDE SEQUENCE [LARGE SCALE GENOMIC DNA]</scope>
    <source>
        <strain evidence="5 6">CCFEE 5935</strain>
    </source>
</reference>
<comment type="caution">
    <text evidence="5">The sequence shown here is derived from an EMBL/GenBank/DDBJ whole genome shotgun (WGS) entry which is preliminary data.</text>
</comment>
<feature type="compositionally biased region" description="Basic residues" evidence="4">
    <location>
        <begin position="654"/>
        <end position="668"/>
    </location>
</feature>
<dbReference type="RefSeq" id="XP_064662144.1">
    <property type="nucleotide sequence ID" value="XM_064799389.1"/>
</dbReference>
<dbReference type="Gene3D" id="3.90.550.10">
    <property type="entry name" value="Spore Coat Polysaccharide Biosynthesis Protein SpsA, Chain A"/>
    <property type="match status" value="1"/>
</dbReference>
<dbReference type="GO" id="GO:0006487">
    <property type="term" value="P:protein N-linked glycosylation"/>
    <property type="evidence" value="ECO:0007669"/>
    <property type="project" value="TreeGrafter"/>
</dbReference>
<dbReference type="PANTHER" id="PTHR31306">
    <property type="entry name" value="ALPHA-1,6-MANNOSYLTRANSFERASE MNN11-RELATED"/>
    <property type="match status" value="1"/>
</dbReference>
<evidence type="ECO:0000313" key="6">
    <source>
        <dbReference type="Proteomes" id="UP001337655"/>
    </source>
</evidence>
<feature type="compositionally biased region" description="Low complexity" evidence="4">
    <location>
        <begin position="14"/>
        <end position="26"/>
    </location>
</feature>
<evidence type="ECO:0000256" key="3">
    <source>
        <dbReference type="ARBA" id="ARBA00022679"/>
    </source>
</evidence>
<gene>
    <name evidence="5" type="ORF">LTR77_002130</name>
</gene>
<name>A0AAV9PI79_9PEZI</name>
<evidence type="ECO:0000256" key="1">
    <source>
        <dbReference type="ARBA" id="ARBA00005664"/>
    </source>
</evidence>